<protein>
    <submittedName>
        <fullName evidence="1">Uncharacterized protein</fullName>
    </submittedName>
</protein>
<dbReference type="AlphaFoldDB" id="A0A0U0W4I6"/>
<dbReference type="RefSeq" id="WP_169718580.1">
    <property type="nucleotide sequence ID" value="NZ_CSTD01000001.1"/>
</dbReference>
<dbReference type="Proteomes" id="UP000198875">
    <property type="component" value="Unassembled WGS sequence"/>
</dbReference>
<evidence type="ECO:0000313" key="2">
    <source>
        <dbReference type="Proteomes" id="UP000198875"/>
    </source>
</evidence>
<sequence length="45" mass="4357">MSRLQWITGGGIAAASTIAVIAGAGAAGADMTGAHLLVWQYGGPS</sequence>
<evidence type="ECO:0000313" key="1">
    <source>
        <dbReference type="EMBL" id="CPR09242.1"/>
    </source>
</evidence>
<dbReference type="EMBL" id="CSTD01000001">
    <property type="protein sequence ID" value="CPR09242.1"/>
    <property type="molecule type" value="Genomic_DNA"/>
</dbReference>
<proteinExistence type="predicted"/>
<reference evidence="1 2" key="1">
    <citation type="submission" date="2015-03" db="EMBL/GenBank/DDBJ databases">
        <authorList>
            <person name="Murphy D."/>
        </authorList>
    </citation>
    <scope>NUCLEOTIDE SEQUENCE [LARGE SCALE GENOMIC DNA]</scope>
    <source>
        <strain evidence="1 2">DSM 44277</strain>
    </source>
</reference>
<accession>A0A0U0W4I6</accession>
<gene>
    <name evidence="1" type="ORF">BN971_01476</name>
</gene>
<organism evidence="1 2">
    <name type="scientific">Mycobacterium bohemicum DSM 44277</name>
    <dbReference type="NCBI Taxonomy" id="1236609"/>
    <lineage>
        <taxon>Bacteria</taxon>
        <taxon>Bacillati</taxon>
        <taxon>Actinomycetota</taxon>
        <taxon>Actinomycetes</taxon>
        <taxon>Mycobacteriales</taxon>
        <taxon>Mycobacteriaceae</taxon>
        <taxon>Mycobacterium</taxon>
    </lineage>
</organism>
<name>A0A0U0W4I6_MYCBE</name>